<dbReference type="Pfam" id="PF07819">
    <property type="entry name" value="PGAP1"/>
    <property type="match status" value="1"/>
</dbReference>
<keyword evidence="1" id="KW-0812">Transmembrane</keyword>
<evidence type="ECO:0000259" key="3">
    <source>
        <dbReference type="Pfam" id="PF07819"/>
    </source>
</evidence>
<feature type="transmembrane region" description="Helical" evidence="1">
    <location>
        <begin position="315"/>
        <end position="336"/>
    </location>
</feature>
<dbReference type="AlphaFoldDB" id="A0A7J6KVR3"/>
<feature type="transmembrane region" description="Helical" evidence="1">
    <location>
        <begin position="871"/>
        <end position="891"/>
    </location>
</feature>
<dbReference type="InterPro" id="IPR029058">
    <property type="entry name" value="AB_hydrolase_fold"/>
</dbReference>
<dbReference type="Gene3D" id="3.40.50.1820">
    <property type="entry name" value="alpha/beta hydrolase"/>
    <property type="match status" value="1"/>
</dbReference>
<keyword evidence="1" id="KW-1133">Transmembrane helix</keyword>
<evidence type="ECO:0000313" key="5">
    <source>
        <dbReference type="Proteomes" id="UP000591131"/>
    </source>
</evidence>
<feature type="compositionally biased region" description="Polar residues" evidence="2">
    <location>
        <begin position="59"/>
        <end position="76"/>
    </location>
</feature>
<dbReference type="EC" id="3.1.-.-" evidence="1"/>
<name>A0A7J6KVR3_PERCH</name>
<feature type="transmembrane region" description="Helical" evidence="1">
    <location>
        <begin position="969"/>
        <end position="988"/>
    </location>
</feature>
<keyword evidence="1" id="KW-0256">Endoplasmic reticulum</keyword>
<dbReference type="SUPFAM" id="SSF53474">
    <property type="entry name" value="alpha/beta-Hydrolases"/>
    <property type="match status" value="1"/>
</dbReference>
<proteinExistence type="inferred from homology"/>
<sequence length="1000" mass="111192">MWHVVRRGHRNADKGRHINEHRAALSRLHTLEDMNKQQTGKLWCEMGSSDEEDEDDRSTANVWDASSVSNELTPRSVTDVDDTKENGEQKSETAGGEPTTPSTSESWQEQHQIDKLLPHAPSLASGSVSTAEPSPVAAPSYPPPDAHQSSAQPDAATIAGMIPIFHPSGPFPECVVNGGMCPIPWHPKGPHVHVMHVLFNSPTANAVNTNDDEEFGSGRQIEARTGREVLEAVDGRWYCPTEEPGLAYDINAQKKRVSKLWIDDAGNVASKIWEKKLIIDSNDVYWVSYSGYQCAASEAGPGSASRGILARPKWVMYNLVLLLIFLLWAVLLYMGWGPWYSDETKNLVRTVAYTNEIEELSRDQYRTYQLSFGKYLHPYTGRNQTAILFVHGHLGSFRQGFNLAEWCTTSRDVWYTIDFSPASISAYRVQELHVQASYVALVLRTLKRYHRDVGVVAHSMGGLISELALSKIDFRVKSVHINVPWSEEHPVYVHPAMYWIVRSTRQSSRNNSRISLSSGVRDNVVPTAFTEPSTLVLSRTKDVYEDFTHVNLLFSRPVLSMFREHILPILVGDDSLFSSWTQAVVQQPSGGIDKLPQYPQHGSLESESYIPIPMEIDKLHQVEPALYHSRMEGLEGHWELTAVAQLPHVPMSASQRERGSAGDDFNTADLVPPTLHISISSGNSAWFPVRCDYLAHPARLAYCMATREELEDFADFNDDLEVRLKTDAPAIMSLKNTSLEGTKLHVFGGDISMKTEILRIVEYGPFPLKLAHGAGITILPIGGNDKGVGKQDTLLLIRNVGVGLPRGSFDVSFTVDWPRVMIETVRKGTGHALVIFLMGLLSYGAYLSLITIFPLYMLVSYFRSNGGIEGLPMLIWLSLSAAAGCIVARSLPDKRRIIPTKSLIMLLVCTPIAPSLSILISGFTGVYAGRGSWSLATVIVSYQSILGLALYVWFNGKIPPVTETAEPQYVFDTVMALLCLFLLSRDYVERPAEQIMRNED</sequence>
<dbReference type="EMBL" id="JAAPAO010001135">
    <property type="protein sequence ID" value="KAF4651027.1"/>
    <property type="molecule type" value="Genomic_DNA"/>
</dbReference>
<comment type="function">
    <text evidence="1">Involved in inositol deacylation of GPI-anchored proteins which plays important roles in the quality control and ER-associated degradation of GPI-anchored proteins.</text>
</comment>
<keyword evidence="1" id="KW-0472">Membrane</keyword>
<feature type="transmembrane region" description="Helical" evidence="1">
    <location>
        <begin position="903"/>
        <end position="928"/>
    </location>
</feature>
<feature type="compositionally biased region" description="Polar residues" evidence="2">
    <location>
        <begin position="99"/>
        <end position="110"/>
    </location>
</feature>
<comment type="similarity">
    <text evidence="1">Belongs to the GPI inositol-deacylase family.</text>
</comment>
<feature type="domain" description="GPI inositol-deacylase PGAP1-like alpha/beta" evidence="3">
    <location>
        <begin position="384"/>
        <end position="483"/>
    </location>
</feature>
<feature type="transmembrane region" description="Helical" evidence="1">
    <location>
        <begin position="833"/>
        <end position="859"/>
    </location>
</feature>
<dbReference type="GO" id="GO:0005789">
    <property type="term" value="C:endoplasmic reticulum membrane"/>
    <property type="evidence" value="ECO:0007669"/>
    <property type="project" value="UniProtKB-SubCell"/>
</dbReference>
<dbReference type="Proteomes" id="UP000591131">
    <property type="component" value="Unassembled WGS sequence"/>
</dbReference>
<evidence type="ECO:0000313" key="4">
    <source>
        <dbReference type="EMBL" id="KAF4651027.1"/>
    </source>
</evidence>
<dbReference type="GO" id="GO:0015031">
    <property type="term" value="P:protein transport"/>
    <property type="evidence" value="ECO:0007669"/>
    <property type="project" value="UniProtKB-KW"/>
</dbReference>
<comment type="subcellular location">
    <subcellularLocation>
        <location evidence="1">Endoplasmic reticulum membrane</location>
    </subcellularLocation>
</comment>
<evidence type="ECO:0000256" key="2">
    <source>
        <dbReference type="SAM" id="MobiDB-lite"/>
    </source>
</evidence>
<keyword evidence="1" id="KW-0653">Protein transport</keyword>
<reference evidence="4 5" key="1">
    <citation type="submission" date="2020-04" db="EMBL/GenBank/DDBJ databases">
        <title>Perkinsus chesapeaki whole genome sequence.</title>
        <authorList>
            <person name="Bogema D.R."/>
        </authorList>
    </citation>
    <scope>NUCLEOTIDE SEQUENCE [LARGE SCALE GENOMIC DNA]</scope>
    <source>
        <strain evidence="4">ATCC PRA-425</strain>
    </source>
</reference>
<dbReference type="GO" id="GO:0016788">
    <property type="term" value="F:hydrolase activity, acting on ester bonds"/>
    <property type="evidence" value="ECO:0007669"/>
    <property type="project" value="InterPro"/>
</dbReference>
<protein>
    <recommendedName>
        <fullName evidence="1">GPI inositol-deacylase</fullName>
        <ecNumber evidence="1">3.1.-.-</ecNumber>
    </recommendedName>
</protein>
<feature type="transmembrane region" description="Helical" evidence="1">
    <location>
        <begin position="935"/>
        <end position="954"/>
    </location>
</feature>
<keyword evidence="5" id="KW-1185">Reference proteome</keyword>
<feature type="compositionally biased region" description="Basic and acidic residues" evidence="2">
    <location>
        <begin position="81"/>
        <end position="91"/>
    </location>
</feature>
<gene>
    <name evidence="4" type="ORF">FOL47_000710</name>
</gene>
<keyword evidence="1" id="KW-0813">Transport</keyword>
<evidence type="ECO:0000256" key="1">
    <source>
        <dbReference type="RuleBase" id="RU365011"/>
    </source>
</evidence>
<accession>A0A7J6KVR3</accession>
<comment type="caution">
    <text evidence="4">The sequence shown here is derived from an EMBL/GenBank/DDBJ whole genome shotgun (WGS) entry which is preliminary data.</text>
</comment>
<dbReference type="InterPro" id="IPR012908">
    <property type="entry name" value="PGAP1-ab_dom-like"/>
</dbReference>
<keyword evidence="1" id="KW-0378">Hydrolase</keyword>
<feature type="region of interest" description="Disordered" evidence="2">
    <location>
        <begin position="47"/>
        <end position="153"/>
    </location>
</feature>
<dbReference type="OrthoDB" id="438151at2759"/>
<organism evidence="4 5">
    <name type="scientific">Perkinsus chesapeaki</name>
    <name type="common">Clam parasite</name>
    <name type="synonym">Perkinsus andrewsi</name>
    <dbReference type="NCBI Taxonomy" id="330153"/>
    <lineage>
        <taxon>Eukaryota</taxon>
        <taxon>Sar</taxon>
        <taxon>Alveolata</taxon>
        <taxon>Perkinsozoa</taxon>
        <taxon>Perkinsea</taxon>
        <taxon>Perkinsida</taxon>
        <taxon>Perkinsidae</taxon>
        <taxon>Perkinsus</taxon>
    </lineage>
</organism>